<reference evidence="1" key="1">
    <citation type="submission" date="2021-06" db="EMBL/GenBank/DDBJ databases">
        <authorList>
            <person name="Kallberg Y."/>
            <person name="Tangrot J."/>
            <person name="Rosling A."/>
        </authorList>
    </citation>
    <scope>NUCLEOTIDE SEQUENCE</scope>
    <source>
        <strain evidence="1">MA461A</strain>
    </source>
</reference>
<protein>
    <submittedName>
        <fullName evidence="1">34569_t:CDS:1</fullName>
    </submittedName>
</protein>
<feature type="non-terminal residue" evidence="1">
    <location>
        <position position="126"/>
    </location>
</feature>
<dbReference type="Proteomes" id="UP000789920">
    <property type="component" value="Unassembled WGS sequence"/>
</dbReference>
<feature type="non-terminal residue" evidence="1">
    <location>
        <position position="1"/>
    </location>
</feature>
<gene>
    <name evidence="1" type="ORF">RPERSI_LOCUS27268</name>
</gene>
<evidence type="ECO:0000313" key="1">
    <source>
        <dbReference type="EMBL" id="CAG8828544.1"/>
    </source>
</evidence>
<evidence type="ECO:0000313" key="2">
    <source>
        <dbReference type="Proteomes" id="UP000789920"/>
    </source>
</evidence>
<sequence length="126" mass="14828">KELKAFIQQQLMRTKRHYTTKTIEMATKHILVDELIAGVDAALDLLKTWLGMWIHLSLSICRLGGDNRYEFAYAYAKVILKMPWNYNTTKIQYYIQELEYNIDSGTEFQDFGLCEALKDPAFFEEF</sequence>
<dbReference type="EMBL" id="CAJVQC010095681">
    <property type="protein sequence ID" value="CAG8828544.1"/>
    <property type="molecule type" value="Genomic_DNA"/>
</dbReference>
<organism evidence="1 2">
    <name type="scientific">Racocetra persica</name>
    <dbReference type="NCBI Taxonomy" id="160502"/>
    <lineage>
        <taxon>Eukaryota</taxon>
        <taxon>Fungi</taxon>
        <taxon>Fungi incertae sedis</taxon>
        <taxon>Mucoromycota</taxon>
        <taxon>Glomeromycotina</taxon>
        <taxon>Glomeromycetes</taxon>
        <taxon>Diversisporales</taxon>
        <taxon>Gigasporaceae</taxon>
        <taxon>Racocetra</taxon>
    </lineage>
</organism>
<accession>A0ACA9S5U8</accession>
<keyword evidence="2" id="KW-1185">Reference proteome</keyword>
<comment type="caution">
    <text evidence="1">The sequence shown here is derived from an EMBL/GenBank/DDBJ whole genome shotgun (WGS) entry which is preliminary data.</text>
</comment>
<proteinExistence type="predicted"/>
<name>A0ACA9S5U8_9GLOM</name>